<dbReference type="InterPro" id="IPR006439">
    <property type="entry name" value="HAD-SF_hydro_IA"/>
</dbReference>
<proteinExistence type="predicted"/>
<comment type="caution">
    <text evidence="1">The sequence shown here is derived from an EMBL/GenBank/DDBJ whole genome shotgun (WGS) entry which is preliminary data.</text>
</comment>
<dbReference type="NCBIfam" id="TIGR01549">
    <property type="entry name" value="HAD-SF-IA-v1"/>
    <property type="match status" value="1"/>
</dbReference>
<evidence type="ECO:0000313" key="2">
    <source>
        <dbReference type="Proteomes" id="UP001501231"/>
    </source>
</evidence>
<dbReference type="InterPro" id="IPR036412">
    <property type="entry name" value="HAD-like_sf"/>
</dbReference>
<sequence>MKDWIVFDFGAVISHEPPEEAGALLAQALHVEPERFWRAYWNYRRPYDLGHTIASEYWADVCARLSRTFDDALVETLIALDMTAWSHLNDGTLGLIRELAARDVPLALLSNAPAELARQIDQQEWAEPFRHRLFSADLGMAKPDPRIYQELCERLGAAPSDVLFIDDRTDNVEAARRFGIETIHFTDAASLQERLGSRAA</sequence>
<dbReference type="PRINTS" id="PR00413">
    <property type="entry name" value="HADHALOGNASE"/>
</dbReference>
<accession>A0ABP5WGI0</accession>
<protein>
    <submittedName>
        <fullName evidence="1">HAD family phosphatase</fullName>
    </submittedName>
</protein>
<dbReference type="CDD" id="cd02603">
    <property type="entry name" value="HAD_sEH-N_like"/>
    <property type="match status" value="1"/>
</dbReference>
<dbReference type="InterPro" id="IPR023214">
    <property type="entry name" value="HAD_sf"/>
</dbReference>
<name>A0ABP5WGI0_9ACTN</name>
<dbReference type="Pfam" id="PF00702">
    <property type="entry name" value="Hydrolase"/>
    <property type="match status" value="1"/>
</dbReference>
<dbReference type="EMBL" id="BAAARW010000014">
    <property type="protein sequence ID" value="GAA2424843.1"/>
    <property type="molecule type" value="Genomic_DNA"/>
</dbReference>
<dbReference type="NCBIfam" id="TIGR01509">
    <property type="entry name" value="HAD-SF-IA-v3"/>
    <property type="match status" value="1"/>
</dbReference>
<keyword evidence="2" id="KW-1185">Reference proteome</keyword>
<dbReference type="SUPFAM" id="SSF56784">
    <property type="entry name" value="HAD-like"/>
    <property type="match status" value="1"/>
</dbReference>
<dbReference type="PANTHER" id="PTHR43611">
    <property type="entry name" value="ALPHA-D-GLUCOSE 1-PHOSPHATE PHOSPHATASE"/>
    <property type="match status" value="1"/>
</dbReference>
<dbReference type="RefSeq" id="WP_344590830.1">
    <property type="nucleotide sequence ID" value="NZ_BAAARW010000014.1"/>
</dbReference>
<dbReference type="Gene3D" id="3.40.50.1000">
    <property type="entry name" value="HAD superfamily/HAD-like"/>
    <property type="match status" value="1"/>
</dbReference>
<gene>
    <name evidence="1" type="ORF">GCM10010191_41340</name>
</gene>
<dbReference type="Proteomes" id="UP001501231">
    <property type="component" value="Unassembled WGS sequence"/>
</dbReference>
<organism evidence="1 2">
    <name type="scientific">Actinomadura vinacea</name>
    <dbReference type="NCBI Taxonomy" id="115336"/>
    <lineage>
        <taxon>Bacteria</taxon>
        <taxon>Bacillati</taxon>
        <taxon>Actinomycetota</taxon>
        <taxon>Actinomycetes</taxon>
        <taxon>Streptosporangiales</taxon>
        <taxon>Thermomonosporaceae</taxon>
        <taxon>Actinomadura</taxon>
    </lineage>
</organism>
<reference evidence="2" key="1">
    <citation type="journal article" date="2019" name="Int. J. Syst. Evol. Microbiol.">
        <title>The Global Catalogue of Microorganisms (GCM) 10K type strain sequencing project: providing services to taxonomists for standard genome sequencing and annotation.</title>
        <authorList>
            <consortium name="The Broad Institute Genomics Platform"/>
            <consortium name="The Broad Institute Genome Sequencing Center for Infectious Disease"/>
            <person name="Wu L."/>
            <person name="Ma J."/>
        </authorList>
    </citation>
    <scope>NUCLEOTIDE SEQUENCE [LARGE SCALE GENOMIC DNA]</scope>
    <source>
        <strain evidence="2">JCM 3325</strain>
    </source>
</reference>
<dbReference type="PANTHER" id="PTHR43611:SF3">
    <property type="entry name" value="FLAVIN MONONUCLEOTIDE HYDROLASE 1, CHLOROPLATIC"/>
    <property type="match status" value="1"/>
</dbReference>
<evidence type="ECO:0000313" key="1">
    <source>
        <dbReference type="EMBL" id="GAA2424843.1"/>
    </source>
</evidence>